<dbReference type="InterPro" id="IPR001810">
    <property type="entry name" value="F-box_dom"/>
</dbReference>
<evidence type="ECO:0000313" key="2">
    <source>
        <dbReference type="EMBL" id="CCH41195.1"/>
    </source>
</evidence>
<name>K0K8N1_WICCF</name>
<organism evidence="2 3">
    <name type="scientific">Wickerhamomyces ciferrii (strain ATCC 14091 / BCRC 22168 / CBS 111 / JCM 3599 / NBRC 0793 / NRRL Y-1031 F-60-10)</name>
    <name type="common">Yeast</name>
    <name type="synonym">Pichia ciferrii</name>
    <dbReference type="NCBI Taxonomy" id="1206466"/>
    <lineage>
        <taxon>Eukaryota</taxon>
        <taxon>Fungi</taxon>
        <taxon>Dikarya</taxon>
        <taxon>Ascomycota</taxon>
        <taxon>Saccharomycotina</taxon>
        <taxon>Saccharomycetes</taxon>
        <taxon>Phaffomycetales</taxon>
        <taxon>Wickerhamomycetaceae</taxon>
        <taxon>Wickerhamomyces</taxon>
    </lineage>
</organism>
<keyword evidence="3" id="KW-1185">Reference proteome</keyword>
<dbReference type="SUPFAM" id="SSF81383">
    <property type="entry name" value="F-box domain"/>
    <property type="match status" value="1"/>
</dbReference>
<dbReference type="Gene3D" id="3.80.10.10">
    <property type="entry name" value="Ribonuclease Inhibitor"/>
    <property type="match status" value="1"/>
</dbReference>
<dbReference type="CDD" id="cd09917">
    <property type="entry name" value="F-box_SF"/>
    <property type="match status" value="1"/>
</dbReference>
<dbReference type="HOGENOM" id="CLU_509219_0_0_1"/>
<dbReference type="InterPro" id="IPR036047">
    <property type="entry name" value="F-box-like_dom_sf"/>
</dbReference>
<dbReference type="Pfam" id="PF12937">
    <property type="entry name" value="F-box-like"/>
    <property type="match status" value="1"/>
</dbReference>
<reference evidence="2 3" key="1">
    <citation type="journal article" date="2012" name="Eukaryot. Cell">
        <title>Draft genome sequence of Wickerhamomyces ciferrii NRRL Y-1031 F-60-10.</title>
        <authorList>
            <person name="Schneider J."/>
            <person name="Andrea H."/>
            <person name="Blom J."/>
            <person name="Jaenicke S."/>
            <person name="Ruckert C."/>
            <person name="Schorsch C."/>
            <person name="Szczepanowski R."/>
            <person name="Farwick M."/>
            <person name="Goesmann A."/>
            <person name="Puhler A."/>
            <person name="Schaffer S."/>
            <person name="Tauch A."/>
            <person name="Kohler T."/>
            <person name="Brinkrolf K."/>
        </authorList>
    </citation>
    <scope>NUCLEOTIDE SEQUENCE [LARGE SCALE GENOMIC DNA]</scope>
    <source>
        <strain evidence="3">ATCC 14091 / BCRC 22168 / CBS 111 / JCM 3599 / NBRC 0793 / NRRL Y-1031 F-60-10</strain>
    </source>
</reference>
<dbReference type="AlphaFoldDB" id="K0K8N1"/>
<dbReference type="PROSITE" id="PS50181">
    <property type="entry name" value="FBOX"/>
    <property type="match status" value="1"/>
</dbReference>
<evidence type="ECO:0000313" key="3">
    <source>
        <dbReference type="Proteomes" id="UP000009328"/>
    </source>
</evidence>
<gene>
    <name evidence="2" type="ORF">BN7_732</name>
</gene>
<dbReference type="SUPFAM" id="SSF52047">
    <property type="entry name" value="RNI-like"/>
    <property type="match status" value="1"/>
</dbReference>
<feature type="domain" description="F-box" evidence="1">
    <location>
        <begin position="1"/>
        <end position="58"/>
    </location>
</feature>
<accession>K0K8N1</accession>
<dbReference type="Proteomes" id="UP000009328">
    <property type="component" value="Unassembled WGS sequence"/>
</dbReference>
<proteinExistence type="predicted"/>
<dbReference type="EMBL" id="CAIF01000013">
    <property type="protein sequence ID" value="CCH41195.1"/>
    <property type="molecule type" value="Genomic_DNA"/>
</dbReference>
<protein>
    <submittedName>
        <fullName evidence="2">Internalin-I</fullName>
    </submittedName>
</protein>
<evidence type="ECO:0000259" key="1">
    <source>
        <dbReference type="PROSITE" id="PS50181"/>
    </source>
</evidence>
<comment type="caution">
    <text evidence="2">The sequence shown here is derived from an EMBL/GenBank/DDBJ whole genome shotgun (WGS) entry which is preliminary data.</text>
</comment>
<dbReference type="InParanoid" id="K0K8N1"/>
<dbReference type="InterPro" id="IPR032675">
    <property type="entry name" value="LRR_dom_sf"/>
</dbReference>
<sequence>MILTDLPTEVLLQITSELDDVFEFIRLASVCKKLQLLVKSIVLIVSDSSQQSSLFQTISKDFIQLQIRNSLEFHNHWRKTFEKFQYFIFEYHSVELNAVLAEYISLITDLKSKPSQKIDVIYMNSNAATISRAIIFDPRTFIPSKLSQVSRTLYFGDSDQGLNTLLGDGFAPEALLLMGHTYHFDSIDHLPQLYVYANQRFPFKIISSSVTSIDGITNVNDQLPRFPTLSNFLKYSYIPNLNSLIGIGIESGTSLELFQRFQNLKTLELDSVFTSDVRNSINHPKVTLPNLSKLKISGNSISLSNISLPNLKILDITIRGSTTERVFDSILVIQDLQTPNLEELYISSSNVPNGPLYILSHIDLSNLRLLYVFSSTLSTFPKLEYFSFPKLKEVKLGTFYVSQDDLFELQPFKLDAPNLRILNLKNLESFNNVLLNNVPFKGLEELYIQLKVHPEEQNYEFTTSNFPDLKILNMGFFNKFGKLVTNNIKLKINLPKLKKLSTKNEVLDCIDGDLEGVEIEKLENTSFARLNLGRQ</sequence>